<dbReference type="CDD" id="cd02440">
    <property type="entry name" value="AdoMet_MTases"/>
    <property type="match status" value="1"/>
</dbReference>
<evidence type="ECO:0000256" key="2">
    <source>
        <dbReference type="ARBA" id="ARBA00022694"/>
    </source>
</evidence>
<evidence type="ECO:0000256" key="3">
    <source>
        <dbReference type="HAMAP-Rule" id="MF_01590"/>
    </source>
</evidence>
<dbReference type="HAMAP" id="MF_01590">
    <property type="entry name" value="tRNA_carboxymethyltr_CmoB"/>
    <property type="match status" value="1"/>
</dbReference>
<dbReference type="GO" id="GO:0016765">
    <property type="term" value="F:transferase activity, transferring alkyl or aryl (other than methyl) groups"/>
    <property type="evidence" value="ECO:0007669"/>
    <property type="project" value="UniProtKB-UniRule"/>
</dbReference>
<evidence type="ECO:0000313" key="4">
    <source>
        <dbReference type="EMBL" id="PQJ97207.1"/>
    </source>
</evidence>
<feature type="binding site" evidence="3">
    <location>
        <position position="131"/>
    </location>
    <ligand>
        <name>carboxy-S-adenosyl-L-methionine</name>
        <dbReference type="ChEBI" id="CHEBI:134278"/>
    </ligand>
</feature>
<feature type="binding site" evidence="3">
    <location>
        <begin position="153"/>
        <end position="155"/>
    </location>
    <ligand>
        <name>carboxy-S-adenosyl-L-methionine</name>
        <dbReference type="ChEBI" id="CHEBI:134278"/>
    </ligand>
</feature>
<protein>
    <recommendedName>
        <fullName evidence="3">tRNA U34 carboxymethyltransferase</fullName>
        <ecNumber evidence="3">2.5.1.-</ecNumber>
    </recommendedName>
</protein>
<name>A0A2S7XTZ1_9GAMM</name>
<proteinExistence type="inferred from homology"/>
<dbReference type="GO" id="GO:0002098">
    <property type="term" value="P:tRNA wobble uridine modification"/>
    <property type="evidence" value="ECO:0007669"/>
    <property type="project" value="InterPro"/>
</dbReference>
<dbReference type="Proteomes" id="UP000239936">
    <property type="component" value="Unassembled WGS sequence"/>
</dbReference>
<evidence type="ECO:0000256" key="1">
    <source>
        <dbReference type="ARBA" id="ARBA00022679"/>
    </source>
</evidence>
<dbReference type="InterPro" id="IPR029063">
    <property type="entry name" value="SAM-dependent_MTases_sf"/>
</dbReference>
<dbReference type="SUPFAM" id="SSF53335">
    <property type="entry name" value="S-adenosyl-L-methionine-dependent methyltransferases"/>
    <property type="match status" value="1"/>
</dbReference>
<feature type="binding site" evidence="3">
    <location>
        <position position="197"/>
    </location>
    <ligand>
        <name>carboxy-S-adenosyl-L-methionine</name>
        <dbReference type="ChEBI" id="CHEBI:134278"/>
    </ligand>
</feature>
<comment type="similarity">
    <text evidence="3">Belongs to the class I-like SAM-binding methyltransferase superfamily. CmoB family.</text>
</comment>
<feature type="binding site" evidence="3">
    <location>
        <position position="111"/>
    </location>
    <ligand>
        <name>carboxy-S-adenosyl-L-methionine</name>
        <dbReference type="ChEBI" id="CHEBI:134278"/>
    </ligand>
</feature>
<comment type="caution">
    <text evidence="4">The sequence shown here is derived from an EMBL/GenBank/DDBJ whole genome shotgun (WGS) entry which is preliminary data.</text>
</comment>
<dbReference type="NCBIfam" id="NF011650">
    <property type="entry name" value="PRK15068.1"/>
    <property type="match status" value="1"/>
</dbReference>
<evidence type="ECO:0000313" key="5">
    <source>
        <dbReference type="Proteomes" id="UP000239936"/>
    </source>
</evidence>
<sequence length="326" mass="36784">MIELQPFLTRMARTRLGAWSPALTAASRFRLTEDMHGDLLRWETALAELPNIPVETIQLNSAAVGCQPAQPLAHELAQELREALQRLHPWRKGPFSIHGIDIDTEWRSDWKWQRLANAIAPLDGRLVLDVGCGNGYHGWRMLGAGAELVLGIDPTLLFVMQFLAVNRYLRRDDIAVLPLATTDLPPTLTGFDTVFSMGMLYHRRAPLNHLEELRRLLRPGGQLVLETLVCEGDERQVLVPPDRYAGMRNVWFIPSVAALKIWLQRCGFVGVQVIDISRTTVDEQRTTEWMCFQSLADQLDPANAMLTREGLPAPTRAIVLAERSER</sequence>
<comment type="caution">
    <text evidence="3">Lacks conserved residue(s) required for the propagation of feature annotation.</text>
</comment>
<feature type="binding site" evidence="3">
    <location>
        <position position="316"/>
    </location>
    <ligand>
        <name>carboxy-S-adenosyl-L-methionine</name>
        <dbReference type="ChEBI" id="CHEBI:134278"/>
    </ligand>
</feature>
<dbReference type="InterPro" id="IPR027555">
    <property type="entry name" value="Mo5U34_MeTrfas-like"/>
</dbReference>
<dbReference type="GO" id="GO:0008168">
    <property type="term" value="F:methyltransferase activity"/>
    <property type="evidence" value="ECO:0007669"/>
    <property type="project" value="TreeGrafter"/>
</dbReference>
<dbReference type="OrthoDB" id="9773188at2"/>
<keyword evidence="5" id="KW-1185">Reference proteome</keyword>
<dbReference type="PANTHER" id="PTHR43464:SF95">
    <property type="entry name" value="TRNA U34 CARBOXYMETHYLTRANSFERASE"/>
    <property type="match status" value="1"/>
</dbReference>
<comment type="catalytic activity">
    <reaction evidence="3">
        <text>carboxy-S-adenosyl-L-methionine + 5-hydroxyuridine(34) in tRNA = 5-carboxymethoxyuridine(34) in tRNA + S-adenosyl-L-homocysteine + H(+)</text>
        <dbReference type="Rhea" id="RHEA:52848"/>
        <dbReference type="Rhea" id="RHEA-COMP:13381"/>
        <dbReference type="Rhea" id="RHEA-COMP:13383"/>
        <dbReference type="ChEBI" id="CHEBI:15378"/>
        <dbReference type="ChEBI" id="CHEBI:57856"/>
        <dbReference type="ChEBI" id="CHEBI:134278"/>
        <dbReference type="ChEBI" id="CHEBI:136877"/>
        <dbReference type="ChEBI" id="CHEBI:136879"/>
    </reaction>
</comment>
<dbReference type="Gene3D" id="3.40.50.150">
    <property type="entry name" value="Vaccinia Virus protein VP39"/>
    <property type="match status" value="1"/>
</dbReference>
<dbReference type="Pfam" id="PF08003">
    <property type="entry name" value="Methyltransf_9"/>
    <property type="match status" value="1"/>
</dbReference>
<reference evidence="4 5" key="1">
    <citation type="submission" date="2018-01" db="EMBL/GenBank/DDBJ databases">
        <title>The complete genome sequence of Chromatium okenii LaCa, a purple sulfur bacterium with a turbulent life.</title>
        <authorList>
            <person name="Luedin S.M."/>
            <person name="Liechti N."/>
            <person name="Storelli N."/>
            <person name="Danza F."/>
            <person name="Wittwer M."/>
            <person name="Pothier J.F."/>
            <person name="Tonolla M.A."/>
        </authorList>
    </citation>
    <scope>NUCLEOTIDE SEQUENCE [LARGE SCALE GENOMIC DNA]</scope>
    <source>
        <strain evidence="4 5">LaCa</strain>
    </source>
</reference>
<dbReference type="NCBIfam" id="TIGR00452">
    <property type="entry name" value="tRNA 5-methoxyuridine(34)/uridine 5-oxyacetic acid(34) synthase CmoB"/>
    <property type="match status" value="1"/>
</dbReference>
<feature type="binding site" evidence="3">
    <location>
        <position position="201"/>
    </location>
    <ligand>
        <name>carboxy-S-adenosyl-L-methionine</name>
        <dbReference type="ChEBI" id="CHEBI:134278"/>
    </ligand>
</feature>
<gene>
    <name evidence="3 4" type="primary">cmoB</name>
    <name evidence="4" type="ORF">CXB77_03140</name>
</gene>
<organism evidence="4 5">
    <name type="scientific">Chromatium okenii</name>
    <dbReference type="NCBI Taxonomy" id="61644"/>
    <lineage>
        <taxon>Bacteria</taxon>
        <taxon>Pseudomonadati</taxon>
        <taxon>Pseudomonadota</taxon>
        <taxon>Gammaproteobacteria</taxon>
        <taxon>Chromatiales</taxon>
        <taxon>Chromatiaceae</taxon>
        <taxon>Chromatium</taxon>
    </lineage>
</organism>
<dbReference type="InterPro" id="IPR010017">
    <property type="entry name" value="CmoB"/>
</dbReference>
<dbReference type="AlphaFoldDB" id="A0A2S7XTZ1"/>
<keyword evidence="2 3" id="KW-0819">tRNA processing</keyword>
<feature type="binding site" evidence="3">
    <location>
        <position position="92"/>
    </location>
    <ligand>
        <name>carboxy-S-adenosyl-L-methionine</name>
        <dbReference type="ChEBI" id="CHEBI:134278"/>
    </ligand>
</feature>
<feature type="binding site" evidence="3">
    <location>
        <position position="106"/>
    </location>
    <ligand>
        <name>carboxy-S-adenosyl-L-methionine</name>
        <dbReference type="ChEBI" id="CHEBI:134278"/>
    </ligand>
</feature>
<dbReference type="EC" id="2.5.1.-" evidence="3"/>
<comment type="function">
    <text evidence="3">Catalyzes carboxymethyl transfer from carboxy-S-adenosyl-L-methionine (Cx-SAM) to 5-hydroxyuridine (ho5U) to form 5-carboxymethoxyuridine (cmo5U) at position 34 in tRNAs.</text>
</comment>
<dbReference type="PANTHER" id="PTHR43464">
    <property type="entry name" value="METHYLTRANSFERASE"/>
    <property type="match status" value="1"/>
</dbReference>
<keyword evidence="1 3" id="KW-0808">Transferase</keyword>
<comment type="subunit">
    <text evidence="3">Homotetramer.</text>
</comment>
<accession>A0A2S7XTZ1</accession>
<dbReference type="EMBL" id="PPGH01000018">
    <property type="protein sequence ID" value="PQJ97207.1"/>
    <property type="molecule type" value="Genomic_DNA"/>
</dbReference>